<reference evidence="4" key="1">
    <citation type="journal article" date="2023" name="Insect Mol. Biol.">
        <title>Genome sequencing provides insights into the evolution of gene families encoding plant cell wall-degrading enzymes in longhorned beetles.</title>
        <authorList>
            <person name="Shin N.R."/>
            <person name="Okamura Y."/>
            <person name="Kirsch R."/>
            <person name="Pauchet Y."/>
        </authorList>
    </citation>
    <scope>NUCLEOTIDE SEQUENCE</scope>
    <source>
        <strain evidence="4">MMC_N1</strain>
    </source>
</reference>
<organism evidence="4 5">
    <name type="scientific">Molorchus minor</name>
    <dbReference type="NCBI Taxonomy" id="1323400"/>
    <lineage>
        <taxon>Eukaryota</taxon>
        <taxon>Metazoa</taxon>
        <taxon>Ecdysozoa</taxon>
        <taxon>Arthropoda</taxon>
        <taxon>Hexapoda</taxon>
        <taxon>Insecta</taxon>
        <taxon>Pterygota</taxon>
        <taxon>Neoptera</taxon>
        <taxon>Endopterygota</taxon>
        <taxon>Coleoptera</taxon>
        <taxon>Polyphaga</taxon>
        <taxon>Cucujiformia</taxon>
        <taxon>Chrysomeloidea</taxon>
        <taxon>Cerambycidae</taxon>
        <taxon>Lamiinae</taxon>
        <taxon>Monochamini</taxon>
        <taxon>Molorchus</taxon>
    </lineage>
</organism>
<evidence type="ECO:0000259" key="3">
    <source>
        <dbReference type="Pfam" id="PF12068"/>
    </source>
</evidence>
<gene>
    <name evidence="4" type="ORF">NQ317_002113</name>
</gene>
<keyword evidence="5" id="KW-1185">Reference proteome</keyword>
<dbReference type="SUPFAM" id="SSF47923">
    <property type="entry name" value="Ypt/Rab-GAP domain of gyp1p"/>
    <property type="match status" value="1"/>
</dbReference>
<feature type="compositionally biased region" description="Basic and acidic residues" evidence="2">
    <location>
        <begin position="367"/>
        <end position="376"/>
    </location>
</feature>
<feature type="compositionally biased region" description="Low complexity" evidence="2">
    <location>
        <begin position="147"/>
        <end position="158"/>
    </location>
</feature>
<dbReference type="Proteomes" id="UP001162164">
    <property type="component" value="Unassembled WGS sequence"/>
</dbReference>
<accession>A0ABQ9JVR9</accession>
<evidence type="ECO:0000313" key="4">
    <source>
        <dbReference type="EMBL" id="KAJ8981941.1"/>
    </source>
</evidence>
<name>A0ABQ9JVR9_9CUCU</name>
<feature type="region of interest" description="Disordered" evidence="2">
    <location>
        <begin position="355"/>
        <end position="415"/>
    </location>
</feature>
<dbReference type="Gene3D" id="2.30.29.230">
    <property type="match status" value="1"/>
</dbReference>
<evidence type="ECO:0000313" key="5">
    <source>
        <dbReference type="Proteomes" id="UP001162164"/>
    </source>
</evidence>
<sequence length="415" mass="46526">MDSKPTHERLPYFGNTPCKYDWTRSLYVHCHQDSETGGTVILVGQDGCKDHRYISQKGGHMLAFLSCIETGLLPRGRLDPPLWSQRSGKNCAKRRRPLPALTEMEETTKDYVFRIIDNSDHKEMRNELMDTHASLPTKVRVQLCSTSTSSDSSTKSFSIEQHTAPPDSPPSVCIQAVCDSMKRQIISRAFYGWLAYCRHLSTVRTHLSGLVNSKIVSGDGASEGGSAVQISPVTGEFTHHVGKMVRTLRERSRIGLRGGLQADILRGIAPELRQEVWPYLLGHYKFGSTSEQREGLSEETKQAYENTMSEWLAVEAIVRQRDKEIQAHAIAKLSSESMSGEQLPLQIQRELSNEVFEDDTASDDEGKDSPDDDKPERNKKRPKRTKQNTIKYESDEEGDGGGKAEGERRISISAK</sequence>
<protein>
    <recommendedName>
        <fullName evidence="3">Small G protein signalling modulator 1/2 Rab-binding domain-containing protein</fullName>
    </recommendedName>
</protein>
<feature type="compositionally biased region" description="Basic residues" evidence="2">
    <location>
        <begin position="377"/>
        <end position="386"/>
    </location>
</feature>
<feature type="domain" description="Small G protein signalling modulator 1/2 Rab-binding" evidence="3">
    <location>
        <begin position="26"/>
        <end position="89"/>
    </location>
</feature>
<evidence type="ECO:0000256" key="2">
    <source>
        <dbReference type="SAM" id="MobiDB-lite"/>
    </source>
</evidence>
<dbReference type="EMBL" id="JAPWTJ010000153">
    <property type="protein sequence ID" value="KAJ8981941.1"/>
    <property type="molecule type" value="Genomic_DNA"/>
</dbReference>
<evidence type="ECO:0000256" key="1">
    <source>
        <dbReference type="ARBA" id="ARBA00022468"/>
    </source>
</evidence>
<feature type="compositionally biased region" description="Acidic residues" evidence="2">
    <location>
        <begin position="355"/>
        <end position="366"/>
    </location>
</feature>
<feature type="region of interest" description="Disordered" evidence="2">
    <location>
        <begin position="147"/>
        <end position="170"/>
    </location>
</feature>
<proteinExistence type="predicted"/>
<feature type="compositionally biased region" description="Basic and acidic residues" evidence="2">
    <location>
        <begin position="400"/>
        <end position="415"/>
    </location>
</feature>
<dbReference type="Pfam" id="PF12068">
    <property type="entry name" value="PH_RBD"/>
    <property type="match status" value="1"/>
</dbReference>
<comment type="caution">
    <text evidence="4">The sequence shown here is derived from an EMBL/GenBank/DDBJ whole genome shotgun (WGS) entry which is preliminary data.</text>
</comment>
<keyword evidence="1" id="KW-0343">GTPase activation</keyword>
<dbReference type="InterPro" id="IPR021935">
    <property type="entry name" value="SGSM1/2_RBD"/>
</dbReference>
<dbReference type="InterPro" id="IPR035969">
    <property type="entry name" value="Rab-GAP_TBC_sf"/>
</dbReference>